<proteinExistence type="predicted"/>
<dbReference type="Proteomes" id="UP000015104">
    <property type="component" value="Unassembled WGS sequence"/>
</dbReference>
<evidence type="ECO:0000259" key="2">
    <source>
        <dbReference type="PROSITE" id="PS51896"/>
    </source>
</evidence>
<feature type="domain" description="C4H2-type" evidence="2">
    <location>
        <begin position="244"/>
        <end position="286"/>
    </location>
</feature>
<dbReference type="OrthoDB" id="20865at2759"/>
<keyword evidence="4" id="KW-1185">Reference proteome</keyword>
<protein>
    <recommendedName>
        <fullName evidence="2">C4H2-type domain-containing protein</fullName>
    </recommendedName>
</protein>
<feature type="compositionally biased region" description="Basic residues" evidence="1">
    <location>
        <begin position="271"/>
        <end position="287"/>
    </location>
</feature>
<name>T1KNZ4_TETUR</name>
<sequence>MSSLSSNIHILTPEDEISIRKLECLKELRDVTLELSKKKARLHSALEAMDEEAKCLETFKNEKALIEQEREAHCAELLLIRDDLNQMESVIQESESETDHHLAMAKSLILEWQKLADRANKIRSALGLNQLPNLPEEEKLKEDIIKSTGSEDGAHHHAMAFEQDNAFKPLLMIANQQPMQQQPYLFPSPTSSSSRDFQSVGPHSPGMGMSSLMNPHHGPPSGLMSSGSSSNLVERSQNRSSFCQQPPPMKSCLTCFQQIHRNAPICPNCKAKSRSRNPKKPKRKPED</sequence>
<dbReference type="GO" id="GO:0045666">
    <property type="term" value="P:positive regulation of neuron differentiation"/>
    <property type="evidence" value="ECO:0007669"/>
    <property type="project" value="TreeGrafter"/>
</dbReference>
<feature type="region of interest" description="Disordered" evidence="1">
    <location>
        <begin position="266"/>
        <end position="287"/>
    </location>
</feature>
<dbReference type="PANTHER" id="PTHR31058">
    <property type="entry name" value="ZINC FINGER C4H2 DOMAIN-CONTAINING PROTEIN"/>
    <property type="match status" value="1"/>
</dbReference>
<dbReference type="KEGG" id="tut:107365854"/>
<dbReference type="PANTHER" id="PTHR31058:SF2">
    <property type="entry name" value="ZINC FINGER C4H2 DOMAIN-CONTAINING PROTEIN"/>
    <property type="match status" value="1"/>
</dbReference>
<gene>
    <name evidence="3" type="primary">107365854</name>
</gene>
<dbReference type="InterPro" id="IPR044069">
    <property type="entry name" value="ZF_C4H2"/>
</dbReference>
<dbReference type="Pfam" id="PF10146">
    <property type="entry name" value="zf-C4H2"/>
    <property type="match status" value="1"/>
</dbReference>
<dbReference type="OMA" id="MECQTRT"/>
<dbReference type="PROSITE" id="PS51896">
    <property type="entry name" value="ZF_C4H2"/>
    <property type="match status" value="1"/>
</dbReference>
<feature type="region of interest" description="Disordered" evidence="1">
    <location>
        <begin position="182"/>
        <end position="245"/>
    </location>
</feature>
<dbReference type="HOGENOM" id="CLU_067420_0_0_1"/>
<evidence type="ECO:0000313" key="4">
    <source>
        <dbReference type="Proteomes" id="UP000015104"/>
    </source>
</evidence>
<evidence type="ECO:0000256" key="1">
    <source>
        <dbReference type="SAM" id="MobiDB-lite"/>
    </source>
</evidence>
<reference evidence="4" key="1">
    <citation type="submission" date="2011-08" db="EMBL/GenBank/DDBJ databases">
        <authorList>
            <person name="Rombauts S."/>
        </authorList>
    </citation>
    <scope>NUCLEOTIDE SEQUENCE</scope>
    <source>
        <strain evidence="4">London</strain>
    </source>
</reference>
<organism evidence="3 4">
    <name type="scientific">Tetranychus urticae</name>
    <name type="common">Two-spotted spider mite</name>
    <dbReference type="NCBI Taxonomy" id="32264"/>
    <lineage>
        <taxon>Eukaryota</taxon>
        <taxon>Metazoa</taxon>
        <taxon>Ecdysozoa</taxon>
        <taxon>Arthropoda</taxon>
        <taxon>Chelicerata</taxon>
        <taxon>Arachnida</taxon>
        <taxon>Acari</taxon>
        <taxon>Acariformes</taxon>
        <taxon>Trombidiformes</taxon>
        <taxon>Prostigmata</taxon>
        <taxon>Eleutherengona</taxon>
        <taxon>Raphignathae</taxon>
        <taxon>Tetranychoidea</taxon>
        <taxon>Tetranychidae</taxon>
        <taxon>Tetranychus</taxon>
    </lineage>
</organism>
<feature type="compositionally biased region" description="Polar residues" evidence="1">
    <location>
        <begin position="182"/>
        <end position="197"/>
    </location>
</feature>
<feature type="compositionally biased region" description="Low complexity" evidence="1">
    <location>
        <begin position="215"/>
        <end position="230"/>
    </location>
</feature>
<evidence type="ECO:0000313" key="3">
    <source>
        <dbReference type="EnsemblMetazoa" id="tetur16g02730.1"/>
    </source>
</evidence>
<dbReference type="GO" id="GO:0005634">
    <property type="term" value="C:nucleus"/>
    <property type="evidence" value="ECO:0007669"/>
    <property type="project" value="TreeGrafter"/>
</dbReference>
<dbReference type="EnsemblMetazoa" id="tetur16g02730.1">
    <property type="protein sequence ID" value="tetur16g02730.1"/>
    <property type="gene ID" value="tetur16g02730"/>
</dbReference>
<feature type="compositionally biased region" description="Polar residues" evidence="1">
    <location>
        <begin position="231"/>
        <end position="244"/>
    </location>
</feature>
<reference evidence="3" key="2">
    <citation type="submission" date="2015-06" db="UniProtKB">
        <authorList>
            <consortium name="EnsemblMetazoa"/>
        </authorList>
    </citation>
    <scope>IDENTIFICATION</scope>
</reference>
<dbReference type="EMBL" id="CAEY01000279">
    <property type="status" value="NOT_ANNOTATED_CDS"/>
    <property type="molecule type" value="Genomic_DNA"/>
</dbReference>
<dbReference type="eggNOG" id="KOG4451">
    <property type="taxonomic scope" value="Eukaryota"/>
</dbReference>
<accession>T1KNZ4</accession>
<dbReference type="AlphaFoldDB" id="T1KNZ4"/>
<dbReference type="InterPro" id="IPR018482">
    <property type="entry name" value="Znf-C4H2"/>
</dbReference>